<keyword evidence="5" id="KW-1185">Reference proteome</keyword>
<dbReference type="PANTHER" id="PTHR19328:SF13">
    <property type="entry name" value="HIPL1 PROTEIN"/>
    <property type="match status" value="1"/>
</dbReference>
<evidence type="ECO:0000256" key="1">
    <source>
        <dbReference type="SAM" id="MobiDB-lite"/>
    </source>
</evidence>
<evidence type="ECO:0000313" key="5">
    <source>
        <dbReference type="Proteomes" id="UP001432222"/>
    </source>
</evidence>
<dbReference type="PROSITE" id="PS51257">
    <property type="entry name" value="PROKAR_LIPOPROTEIN"/>
    <property type="match status" value="1"/>
</dbReference>
<dbReference type="Gene3D" id="2.120.10.30">
    <property type="entry name" value="TolB, C-terminal domain"/>
    <property type="match status" value="1"/>
</dbReference>
<organism evidence="4 5">
    <name type="scientific">Kitasatospora purpeofusca</name>
    <dbReference type="NCBI Taxonomy" id="67352"/>
    <lineage>
        <taxon>Bacteria</taxon>
        <taxon>Bacillati</taxon>
        <taxon>Actinomycetota</taxon>
        <taxon>Actinomycetes</taxon>
        <taxon>Kitasatosporales</taxon>
        <taxon>Streptomycetaceae</taxon>
        <taxon>Kitasatospora</taxon>
    </lineage>
</organism>
<dbReference type="InterPro" id="IPR011042">
    <property type="entry name" value="6-blade_b-propeller_TolB-like"/>
</dbReference>
<feature type="chain" id="PRO_5045663529" evidence="2">
    <location>
        <begin position="26"/>
        <end position="410"/>
    </location>
</feature>
<dbReference type="InterPro" id="IPR012938">
    <property type="entry name" value="Glc/Sorbosone_DH"/>
</dbReference>
<feature type="domain" description="Glucose/Sorbosone dehydrogenase" evidence="3">
    <location>
        <begin position="92"/>
        <end position="392"/>
    </location>
</feature>
<feature type="signal peptide" evidence="2">
    <location>
        <begin position="1"/>
        <end position="25"/>
    </location>
</feature>
<reference evidence="4" key="1">
    <citation type="submission" date="2022-10" db="EMBL/GenBank/DDBJ databases">
        <title>The complete genomes of actinobacterial strains from the NBC collection.</title>
        <authorList>
            <person name="Joergensen T.S."/>
            <person name="Alvarez Arevalo M."/>
            <person name="Sterndorff E.B."/>
            <person name="Faurdal D."/>
            <person name="Vuksanovic O."/>
            <person name="Mourched A.-S."/>
            <person name="Charusanti P."/>
            <person name="Shaw S."/>
            <person name="Blin K."/>
            <person name="Weber T."/>
        </authorList>
    </citation>
    <scope>NUCLEOTIDE SEQUENCE</scope>
    <source>
        <strain evidence="4">NBC_00222</strain>
    </source>
</reference>
<feature type="compositionally biased region" description="Low complexity" evidence="1">
    <location>
        <begin position="43"/>
        <end position="78"/>
    </location>
</feature>
<evidence type="ECO:0000313" key="4">
    <source>
        <dbReference type="EMBL" id="WUQ83157.1"/>
    </source>
</evidence>
<keyword evidence="2" id="KW-0732">Signal</keyword>
<accession>A0ABZ1TW29</accession>
<dbReference type="InterPro" id="IPR011041">
    <property type="entry name" value="Quinoprot_gluc/sorb_DH_b-prop"/>
</dbReference>
<protein>
    <submittedName>
        <fullName evidence="4">PQQ-dependent sugar dehydrogenase</fullName>
    </submittedName>
</protein>
<evidence type="ECO:0000256" key="2">
    <source>
        <dbReference type="SAM" id="SignalP"/>
    </source>
</evidence>
<feature type="region of interest" description="Disordered" evidence="1">
    <location>
        <begin position="33"/>
        <end position="78"/>
    </location>
</feature>
<gene>
    <name evidence="4" type="ORF">OHA16_09335</name>
</gene>
<sequence length="410" mass="41559">MPRRTAALLVAIALGSAAAVGCSSAAAPDRAAGLSSEAGAPDAPASVPAPVVSTSTAPAPTASASTEAPTPSPSSAPAAASVAVRGTVTDGLESPWGLAVLPGGDLLVSERDSARILRVSAKDGGRTVAGTVPGVTSGGEGGLLGLALSPDFATDHRVYAYFSTGSDNRIARLDLDPSRPAGSQLGAPTVLLSGIPHGPRHNGGRIAFGPDGFLYAGTGDANDRSLAQDRDSLGGKVLRLTRDGDPAPGNPFPGSPVWSLGHRNVQGLAWDPQGRLWASEFGQDTWDELNLITPGGNYGWPTVEGVAGRAGFADPVAQWHTADASPSGIAFASGAVWVAALRGTRLWRVPLDGDRAAGAPQEFLRGEYGRLRTVAADGDGTLLLVTDNTDGRGSPRPGDDRILRLDVNGG</sequence>
<dbReference type="SUPFAM" id="SSF50952">
    <property type="entry name" value="Soluble quinoprotein glucose dehydrogenase"/>
    <property type="match status" value="1"/>
</dbReference>
<dbReference type="Pfam" id="PF07995">
    <property type="entry name" value="GSDH"/>
    <property type="match status" value="1"/>
</dbReference>
<dbReference type="PANTHER" id="PTHR19328">
    <property type="entry name" value="HEDGEHOG-INTERACTING PROTEIN"/>
    <property type="match status" value="1"/>
</dbReference>
<dbReference type="Proteomes" id="UP001432222">
    <property type="component" value="Chromosome"/>
</dbReference>
<dbReference type="EMBL" id="CP108110">
    <property type="protein sequence ID" value="WUQ83157.1"/>
    <property type="molecule type" value="Genomic_DNA"/>
</dbReference>
<evidence type="ECO:0000259" key="3">
    <source>
        <dbReference type="Pfam" id="PF07995"/>
    </source>
</evidence>
<proteinExistence type="predicted"/>
<name>A0ABZ1TW29_9ACTN</name>
<dbReference type="RefSeq" id="WP_328954189.1">
    <property type="nucleotide sequence ID" value="NZ_CP108110.1"/>
</dbReference>